<evidence type="ECO:0000313" key="14">
    <source>
        <dbReference type="EMBL" id="CAE7237441.1"/>
    </source>
</evidence>
<evidence type="ECO:0000313" key="15">
    <source>
        <dbReference type="Proteomes" id="UP000649617"/>
    </source>
</evidence>
<dbReference type="GO" id="GO:0000082">
    <property type="term" value="P:G1/S transition of mitotic cell cycle"/>
    <property type="evidence" value="ECO:0007669"/>
    <property type="project" value="TreeGrafter"/>
</dbReference>
<keyword evidence="3" id="KW-0723">Serine/threonine-protein kinase</keyword>
<keyword evidence="5" id="KW-0547">Nucleotide-binding</keyword>
<dbReference type="GO" id="GO:0005737">
    <property type="term" value="C:cytoplasm"/>
    <property type="evidence" value="ECO:0007669"/>
    <property type="project" value="TreeGrafter"/>
</dbReference>
<dbReference type="Gene3D" id="1.10.510.10">
    <property type="entry name" value="Transferase(Phosphotransferase) domain 1"/>
    <property type="match status" value="1"/>
</dbReference>
<dbReference type="PANTHER" id="PTHR24056">
    <property type="entry name" value="CELL DIVISION PROTEIN KINASE"/>
    <property type="match status" value="1"/>
</dbReference>
<keyword evidence="7" id="KW-0067">ATP-binding</keyword>
<keyword evidence="4" id="KW-0808">Transferase</keyword>
<dbReference type="EMBL" id="CAJNIZ010004941">
    <property type="protein sequence ID" value="CAE7237441.1"/>
    <property type="molecule type" value="Genomic_DNA"/>
</dbReference>
<feature type="region of interest" description="Disordered" evidence="12">
    <location>
        <begin position="221"/>
        <end position="248"/>
    </location>
</feature>
<dbReference type="SMART" id="SM00220">
    <property type="entry name" value="S_TKc"/>
    <property type="match status" value="1"/>
</dbReference>
<organism evidence="14 15">
    <name type="scientific">Symbiodinium pilosum</name>
    <name type="common">Dinoflagellate</name>
    <dbReference type="NCBI Taxonomy" id="2952"/>
    <lineage>
        <taxon>Eukaryota</taxon>
        <taxon>Sar</taxon>
        <taxon>Alveolata</taxon>
        <taxon>Dinophyceae</taxon>
        <taxon>Suessiales</taxon>
        <taxon>Symbiodiniaceae</taxon>
        <taxon>Symbiodinium</taxon>
    </lineage>
</organism>
<dbReference type="InterPro" id="IPR008271">
    <property type="entry name" value="Ser/Thr_kinase_AS"/>
</dbReference>
<dbReference type="AlphaFoldDB" id="A0A812KWN3"/>
<evidence type="ECO:0000256" key="7">
    <source>
        <dbReference type="ARBA" id="ARBA00022840"/>
    </source>
</evidence>
<evidence type="ECO:0000256" key="1">
    <source>
        <dbReference type="ARBA" id="ARBA00006485"/>
    </source>
</evidence>
<comment type="caution">
    <text evidence="14">The sequence shown here is derived from an EMBL/GenBank/DDBJ whole genome shotgun (WGS) entry which is preliminary data.</text>
</comment>
<dbReference type="GO" id="GO:0005634">
    <property type="term" value="C:nucleus"/>
    <property type="evidence" value="ECO:0007669"/>
    <property type="project" value="TreeGrafter"/>
</dbReference>
<dbReference type="InterPro" id="IPR050108">
    <property type="entry name" value="CDK"/>
</dbReference>
<dbReference type="GO" id="GO:0005524">
    <property type="term" value="F:ATP binding"/>
    <property type="evidence" value="ECO:0007669"/>
    <property type="project" value="UniProtKB-KW"/>
</dbReference>
<dbReference type="Pfam" id="PF00069">
    <property type="entry name" value="Pkinase"/>
    <property type="match status" value="1"/>
</dbReference>
<evidence type="ECO:0000259" key="13">
    <source>
        <dbReference type="PROSITE" id="PS50011"/>
    </source>
</evidence>
<name>A0A812KWN3_SYMPI</name>
<gene>
    <name evidence="14" type="primary">CDC2</name>
    <name evidence="14" type="ORF">SPIL2461_LOCUS3920</name>
</gene>
<dbReference type="OrthoDB" id="416749at2759"/>
<dbReference type="GO" id="GO:0000307">
    <property type="term" value="C:cyclin-dependent protein kinase holoenzyme complex"/>
    <property type="evidence" value="ECO:0007669"/>
    <property type="project" value="TreeGrafter"/>
</dbReference>
<dbReference type="GO" id="GO:0007165">
    <property type="term" value="P:signal transduction"/>
    <property type="evidence" value="ECO:0007669"/>
    <property type="project" value="TreeGrafter"/>
</dbReference>
<dbReference type="PANTHER" id="PTHR24056:SF254">
    <property type="entry name" value="CYCLIN-DEPENDENT KINASE 2"/>
    <property type="match status" value="1"/>
</dbReference>
<evidence type="ECO:0000256" key="4">
    <source>
        <dbReference type="ARBA" id="ARBA00022679"/>
    </source>
</evidence>
<evidence type="ECO:0000256" key="12">
    <source>
        <dbReference type="SAM" id="MobiDB-lite"/>
    </source>
</evidence>
<accession>A0A812KWN3</accession>
<dbReference type="GO" id="GO:0010389">
    <property type="term" value="P:regulation of G2/M transition of mitotic cell cycle"/>
    <property type="evidence" value="ECO:0007669"/>
    <property type="project" value="TreeGrafter"/>
</dbReference>
<dbReference type="GO" id="GO:0010468">
    <property type="term" value="P:regulation of gene expression"/>
    <property type="evidence" value="ECO:0007669"/>
    <property type="project" value="TreeGrafter"/>
</dbReference>
<comment type="subunit">
    <text evidence="8">May form a complex composed of at least the catalytic subunit CRK2 and a cyclin.</text>
</comment>
<evidence type="ECO:0000256" key="2">
    <source>
        <dbReference type="ARBA" id="ARBA00012425"/>
    </source>
</evidence>
<feature type="domain" description="Protein kinase" evidence="13">
    <location>
        <begin position="1"/>
        <end position="215"/>
    </location>
</feature>
<keyword evidence="6" id="KW-0418">Kinase</keyword>
<evidence type="ECO:0000256" key="3">
    <source>
        <dbReference type="ARBA" id="ARBA00022527"/>
    </source>
</evidence>
<comment type="similarity">
    <text evidence="1">Belongs to the protein kinase superfamily. CMGC Ser/Thr protein kinase family. CDC2/CDKX subfamily.</text>
</comment>
<evidence type="ECO:0000256" key="11">
    <source>
        <dbReference type="ARBA" id="ARBA00042858"/>
    </source>
</evidence>
<evidence type="ECO:0000256" key="10">
    <source>
        <dbReference type="ARBA" id="ARBA00041902"/>
    </source>
</evidence>
<evidence type="ECO:0000256" key="9">
    <source>
        <dbReference type="ARBA" id="ARBA00039612"/>
    </source>
</evidence>
<dbReference type="Proteomes" id="UP000649617">
    <property type="component" value="Unassembled WGS sequence"/>
</dbReference>
<dbReference type="PROSITE" id="PS50011">
    <property type="entry name" value="PROTEIN_KINASE_DOM"/>
    <property type="match status" value="1"/>
</dbReference>
<sequence length="308" mass="35021">MVFEHFERDLARYMHELGPLPERRVWRFALQLLQALAYCHAHRVAHRDIKPQNVLVKPETDEVKLCDFSLARTVVVQPTISQCPETHRVASLWYRGPEILLGSEKSGDQSGLRLDVWSLGCVIAEMMLHEVLFPGSSEIDMLFKQFKLLGTPDELSWPGVTSLANWSDRFPRFRAGVWCEKIQSNPEMHNVISSLVCCCPPRRQSAGALLGHSAFRMLDPALPSQPKPLGSDRRFSGQAKRPEVSPTAERLPELHRAEPHHEALQDQLFSRLARESSCPEALASSKKARQKASLLDEWHLNTQIRNVR</sequence>
<dbReference type="PROSITE" id="PS00108">
    <property type="entry name" value="PROTEIN_KINASE_ST"/>
    <property type="match status" value="1"/>
</dbReference>
<dbReference type="GO" id="GO:0004693">
    <property type="term" value="F:cyclin-dependent protein serine/threonine kinase activity"/>
    <property type="evidence" value="ECO:0007669"/>
    <property type="project" value="UniProtKB-EC"/>
</dbReference>
<keyword evidence="15" id="KW-1185">Reference proteome</keyword>
<feature type="compositionally biased region" description="Basic and acidic residues" evidence="12">
    <location>
        <begin position="230"/>
        <end position="243"/>
    </location>
</feature>
<evidence type="ECO:0000256" key="8">
    <source>
        <dbReference type="ARBA" id="ARBA00038543"/>
    </source>
</evidence>
<dbReference type="GO" id="GO:0030332">
    <property type="term" value="F:cyclin binding"/>
    <property type="evidence" value="ECO:0007669"/>
    <property type="project" value="TreeGrafter"/>
</dbReference>
<protein>
    <recommendedName>
        <fullName evidence="9">Cyclin-dependent kinase 2 homolog</fullName>
        <ecNumber evidence="2">2.7.11.22</ecNumber>
    </recommendedName>
    <alternativeName>
        <fullName evidence="10">Cell division control protein 2 homolog</fullName>
    </alternativeName>
    <alternativeName>
        <fullName evidence="11">cdc2-related kinase 2</fullName>
    </alternativeName>
</protein>
<dbReference type="SUPFAM" id="SSF56112">
    <property type="entry name" value="Protein kinase-like (PK-like)"/>
    <property type="match status" value="1"/>
</dbReference>
<proteinExistence type="inferred from homology"/>
<dbReference type="EC" id="2.7.11.22" evidence="2"/>
<evidence type="ECO:0000256" key="6">
    <source>
        <dbReference type="ARBA" id="ARBA00022777"/>
    </source>
</evidence>
<dbReference type="InterPro" id="IPR000719">
    <property type="entry name" value="Prot_kinase_dom"/>
</dbReference>
<evidence type="ECO:0000256" key="5">
    <source>
        <dbReference type="ARBA" id="ARBA00022741"/>
    </source>
</evidence>
<reference evidence="14" key="1">
    <citation type="submission" date="2021-02" db="EMBL/GenBank/DDBJ databases">
        <authorList>
            <person name="Dougan E. K."/>
            <person name="Rhodes N."/>
            <person name="Thang M."/>
            <person name="Chan C."/>
        </authorList>
    </citation>
    <scope>NUCLEOTIDE SEQUENCE</scope>
</reference>
<dbReference type="InterPro" id="IPR011009">
    <property type="entry name" value="Kinase-like_dom_sf"/>
</dbReference>